<evidence type="ECO:0000259" key="3">
    <source>
        <dbReference type="PROSITE" id="PS51186"/>
    </source>
</evidence>
<dbReference type="EMBL" id="LT796768">
    <property type="protein sequence ID" value="SKB10308.1"/>
    <property type="molecule type" value="Genomic_DNA"/>
</dbReference>
<sequence>MTVILLCGAAGSGKSTYARRLEDDGWIRLSFDVETWRRGVRSLPAPPEILGEIEDELRVRLVEAVAAGRDVVVDLSFSTRELRDAYRELVANLGIVAGTVHLPVDMSTAVERVRQRRNTGPDDYRLTDEAVRAHVEGFEAPTFAEHPLQVVDGDLALRHACLADVDELLEFWSGSAENASRPQDSEAAVQRLLVRDPAAVIVAELDDRIVGTVIAGWDGWRAHLYRLAVGPEARGRGIARRLMRHAEHRLVDLGATRLDAMVLDGNEAGAAVWRAAGYAPQGEWSRWVKPVGPQEAAAGATVE</sequence>
<keyword evidence="5" id="KW-1185">Reference proteome</keyword>
<keyword evidence="4" id="KW-0687">Ribonucleoprotein</keyword>
<dbReference type="Gene3D" id="3.40.50.300">
    <property type="entry name" value="P-loop containing nucleotide triphosphate hydrolases"/>
    <property type="match status" value="1"/>
</dbReference>
<name>A0A1T4Z8U5_9ACTN</name>
<keyword evidence="1" id="KW-0808">Transferase</keyword>
<reference evidence="5" key="1">
    <citation type="submission" date="2017-02" db="EMBL/GenBank/DDBJ databases">
        <authorList>
            <person name="Varghese N."/>
            <person name="Submissions S."/>
        </authorList>
    </citation>
    <scope>NUCLEOTIDE SEQUENCE [LARGE SCALE GENOMIC DNA]</scope>
    <source>
        <strain evidence="5">9H-4</strain>
    </source>
</reference>
<dbReference type="PROSITE" id="PS51186">
    <property type="entry name" value="GNAT"/>
    <property type="match status" value="1"/>
</dbReference>
<dbReference type="AlphaFoldDB" id="A0A1T4Z8U5"/>
<dbReference type="Pfam" id="PF00583">
    <property type="entry name" value="Acetyltransf_1"/>
    <property type="match status" value="1"/>
</dbReference>
<dbReference type="InterPro" id="IPR027417">
    <property type="entry name" value="P-loop_NTPase"/>
</dbReference>
<dbReference type="RefSeq" id="WP_231948915.1">
    <property type="nucleotide sequence ID" value="NZ_LT796768.1"/>
</dbReference>
<organism evidence="4 5">
    <name type="scientific">Aeromicrobium choanae</name>
    <dbReference type="NCBI Taxonomy" id="1736691"/>
    <lineage>
        <taxon>Bacteria</taxon>
        <taxon>Bacillati</taxon>
        <taxon>Actinomycetota</taxon>
        <taxon>Actinomycetes</taxon>
        <taxon>Propionibacteriales</taxon>
        <taxon>Nocardioidaceae</taxon>
        <taxon>Aeromicrobium</taxon>
    </lineage>
</organism>
<evidence type="ECO:0000256" key="2">
    <source>
        <dbReference type="ARBA" id="ARBA00023315"/>
    </source>
</evidence>
<dbReference type="CDD" id="cd04301">
    <property type="entry name" value="NAT_SF"/>
    <property type="match status" value="1"/>
</dbReference>
<keyword evidence="4" id="KW-0689">Ribosomal protein</keyword>
<dbReference type="GO" id="GO:0016747">
    <property type="term" value="F:acyltransferase activity, transferring groups other than amino-acyl groups"/>
    <property type="evidence" value="ECO:0007669"/>
    <property type="project" value="InterPro"/>
</dbReference>
<dbReference type="Pfam" id="PF13671">
    <property type="entry name" value="AAA_33"/>
    <property type="match status" value="1"/>
</dbReference>
<evidence type="ECO:0000256" key="1">
    <source>
        <dbReference type="ARBA" id="ARBA00022679"/>
    </source>
</evidence>
<dbReference type="Gene3D" id="3.40.630.30">
    <property type="match status" value="1"/>
</dbReference>
<dbReference type="PANTHER" id="PTHR43877">
    <property type="entry name" value="AMINOALKYLPHOSPHONATE N-ACETYLTRANSFERASE-RELATED-RELATED"/>
    <property type="match status" value="1"/>
</dbReference>
<evidence type="ECO:0000313" key="4">
    <source>
        <dbReference type="EMBL" id="SKB10308.1"/>
    </source>
</evidence>
<dbReference type="InterPro" id="IPR000182">
    <property type="entry name" value="GNAT_dom"/>
</dbReference>
<dbReference type="SUPFAM" id="SSF52540">
    <property type="entry name" value="P-loop containing nucleoside triphosphate hydrolases"/>
    <property type="match status" value="1"/>
</dbReference>
<gene>
    <name evidence="4" type="ORF">SAMN06295964_3247</name>
</gene>
<feature type="domain" description="N-acetyltransferase" evidence="3">
    <location>
        <begin position="155"/>
        <end position="303"/>
    </location>
</feature>
<protein>
    <submittedName>
        <fullName evidence="4">Ribosomal protein S18 acetylase RimI</fullName>
    </submittedName>
</protein>
<dbReference type="GO" id="GO:0005840">
    <property type="term" value="C:ribosome"/>
    <property type="evidence" value="ECO:0007669"/>
    <property type="project" value="UniProtKB-KW"/>
</dbReference>
<dbReference type="InterPro" id="IPR016181">
    <property type="entry name" value="Acyl_CoA_acyltransferase"/>
</dbReference>
<proteinExistence type="predicted"/>
<keyword evidence="2" id="KW-0012">Acyltransferase</keyword>
<evidence type="ECO:0000313" key="5">
    <source>
        <dbReference type="Proteomes" id="UP000191040"/>
    </source>
</evidence>
<dbReference type="STRING" id="1736691.SAMN06295964_3247"/>
<accession>A0A1T4Z8U5</accession>
<dbReference type="SUPFAM" id="SSF55729">
    <property type="entry name" value="Acyl-CoA N-acyltransferases (Nat)"/>
    <property type="match status" value="1"/>
</dbReference>
<dbReference type="Proteomes" id="UP000191040">
    <property type="component" value="Chromosome I"/>
</dbReference>
<dbReference type="InterPro" id="IPR050832">
    <property type="entry name" value="Bact_Acetyltransf"/>
</dbReference>